<dbReference type="InterPro" id="IPR000270">
    <property type="entry name" value="PB1_dom"/>
</dbReference>
<dbReference type="SUPFAM" id="SSF54277">
    <property type="entry name" value="CAD &amp; PB1 domains"/>
    <property type="match status" value="1"/>
</dbReference>
<name>A0A7S4U8J1_9EUKA</name>
<dbReference type="PROSITE" id="PS51745">
    <property type="entry name" value="PB1"/>
    <property type="match status" value="1"/>
</dbReference>
<protein>
    <recommendedName>
        <fullName evidence="1">PB1 domain-containing protein</fullName>
    </recommendedName>
</protein>
<dbReference type="Gene3D" id="3.10.20.90">
    <property type="entry name" value="Phosphatidylinositol 3-kinase Catalytic Subunit, Chain A, domain 1"/>
    <property type="match status" value="1"/>
</dbReference>
<reference evidence="2" key="1">
    <citation type="submission" date="2021-01" db="EMBL/GenBank/DDBJ databases">
        <authorList>
            <person name="Corre E."/>
            <person name="Pelletier E."/>
            <person name="Niang G."/>
            <person name="Scheremetjew M."/>
            <person name="Finn R."/>
            <person name="Kale V."/>
            <person name="Holt S."/>
            <person name="Cochrane G."/>
            <person name="Meng A."/>
            <person name="Brown T."/>
            <person name="Cohen L."/>
        </authorList>
    </citation>
    <scope>NUCLEOTIDE SEQUENCE</scope>
    <source>
        <strain evidence="2">SoJaBio B1-5/56/2</strain>
    </source>
</reference>
<dbReference type="AlphaFoldDB" id="A0A7S4U8J1"/>
<dbReference type="InterPro" id="IPR053793">
    <property type="entry name" value="PB1-like"/>
</dbReference>
<feature type="domain" description="PB1" evidence="1">
    <location>
        <begin position="3"/>
        <end position="82"/>
    </location>
</feature>
<dbReference type="CDD" id="cd05992">
    <property type="entry name" value="PB1"/>
    <property type="match status" value="1"/>
</dbReference>
<evidence type="ECO:0000259" key="1">
    <source>
        <dbReference type="PROSITE" id="PS51745"/>
    </source>
</evidence>
<sequence>MVRVSLKVTLEGEHRRVALKEVTMKEVERVVAAMYNMSKNEYVLSYVDEEGDKIVVASDLELEECLELSNVPNLIRLNLEKKGPVGSLLDYRSPSLEHPFLAVSCPQPFPALNISSQPHPMHPEAAWWDFDANEEEKKEEVKKEEVKPAGLLLPFIESIQALPSAPAEEEVKEEEVKEEEIDEERAAIMKILLSFGFEEAAVKMVVM</sequence>
<dbReference type="Pfam" id="PF00564">
    <property type="entry name" value="PB1"/>
    <property type="match status" value="1"/>
</dbReference>
<proteinExistence type="predicted"/>
<gene>
    <name evidence="2" type="ORF">NAES01612_LOCUS17884</name>
</gene>
<organism evidence="2">
    <name type="scientific">Paramoeba aestuarina</name>
    <dbReference type="NCBI Taxonomy" id="180227"/>
    <lineage>
        <taxon>Eukaryota</taxon>
        <taxon>Amoebozoa</taxon>
        <taxon>Discosea</taxon>
        <taxon>Flabellinia</taxon>
        <taxon>Dactylopodida</taxon>
        <taxon>Paramoebidae</taxon>
        <taxon>Paramoeba</taxon>
    </lineage>
</organism>
<dbReference type="EMBL" id="HBKR01027349">
    <property type="protein sequence ID" value="CAE2320649.1"/>
    <property type="molecule type" value="Transcribed_RNA"/>
</dbReference>
<evidence type="ECO:0000313" key="2">
    <source>
        <dbReference type="EMBL" id="CAE2320649.1"/>
    </source>
</evidence>
<accession>A0A7S4U8J1</accession>
<dbReference type="SMART" id="SM00666">
    <property type="entry name" value="PB1"/>
    <property type="match status" value="1"/>
</dbReference>